<accession>A0A3D2X2F8</accession>
<proteinExistence type="inferred from homology"/>
<dbReference type="EMBL" id="DPVV01000068">
    <property type="protein sequence ID" value="HCL01156.1"/>
    <property type="molecule type" value="Genomic_DNA"/>
</dbReference>
<evidence type="ECO:0000313" key="7">
    <source>
        <dbReference type="EMBL" id="HCL01156.1"/>
    </source>
</evidence>
<dbReference type="Pfam" id="PF00496">
    <property type="entry name" value="SBP_bac_5"/>
    <property type="match status" value="1"/>
</dbReference>
<evidence type="ECO:0000256" key="4">
    <source>
        <dbReference type="SAM" id="MobiDB-lite"/>
    </source>
</evidence>
<dbReference type="SUPFAM" id="SSF53850">
    <property type="entry name" value="Periplasmic binding protein-like II"/>
    <property type="match status" value="2"/>
</dbReference>
<evidence type="ECO:0000256" key="2">
    <source>
        <dbReference type="ARBA" id="ARBA00022448"/>
    </source>
</evidence>
<organism evidence="7 8">
    <name type="scientific">Lachnoclostridium phytofermentans</name>
    <dbReference type="NCBI Taxonomy" id="66219"/>
    <lineage>
        <taxon>Bacteria</taxon>
        <taxon>Bacillati</taxon>
        <taxon>Bacillota</taxon>
        <taxon>Clostridia</taxon>
        <taxon>Lachnospirales</taxon>
        <taxon>Lachnospiraceae</taxon>
    </lineage>
</organism>
<comment type="caution">
    <text evidence="7">The sequence shown here is derived from an EMBL/GenBank/DDBJ whole genome shotgun (WGS) entry which is preliminary data.</text>
</comment>
<dbReference type="Gene3D" id="3.90.76.10">
    <property type="entry name" value="Dipeptide-binding Protein, Domain 1"/>
    <property type="match status" value="1"/>
</dbReference>
<name>A0A3D2X2F8_9FIRM</name>
<dbReference type="InterPro" id="IPR039424">
    <property type="entry name" value="SBP_5"/>
</dbReference>
<comment type="similarity">
    <text evidence="1">Belongs to the bacterial solute-binding protein 5 family.</text>
</comment>
<dbReference type="InterPro" id="IPR000914">
    <property type="entry name" value="SBP_5_dom"/>
</dbReference>
<dbReference type="Gene3D" id="3.40.190.10">
    <property type="entry name" value="Periplasmic binding protein-like II"/>
    <property type="match status" value="2"/>
</dbReference>
<keyword evidence="3 5" id="KW-0732">Signal</keyword>
<feature type="domain" description="Solute-binding protein family 5" evidence="6">
    <location>
        <begin position="388"/>
        <end position="715"/>
    </location>
</feature>
<evidence type="ECO:0000256" key="5">
    <source>
        <dbReference type="SAM" id="SignalP"/>
    </source>
</evidence>
<evidence type="ECO:0000256" key="3">
    <source>
        <dbReference type="ARBA" id="ARBA00022729"/>
    </source>
</evidence>
<feature type="signal peptide" evidence="5">
    <location>
        <begin position="1"/>
        <end position="21"/>
    </location>
</feature>
<dbReference type="PROSITE" id="PS51257">
    <property type="entry name" value="PROKAR_LIPOPROTEIN"/>
    <property type="match status" value="1"/>
</dbReference>
<dbReference type="PANTHER" id="PTHR30290:SF9">
    <property type="entry name" value="OLIGOPEPTIDE-BINDING PROTEIN APPA"/>
    <property type="match status" value="1"/>
</dbReference>
<evidence type="ECO:0000313" key="8">
    <source>
        <dbReference type="Proteomes" id="UP000262969"/>
    </source>
</evidence>
<feature type="compositionally biased region" description="Basic and acidic residues" evidence="4">
    <location>
        <begin position="44"/>
        <end position="66"/>
    </location>
</feature>
<dbReference type="PANTHER" id="PTHR30290">
    <property type="entry name" value="PERIPLASMIC BINDING COMPONENT OF ABC TRANSPORTER"/>
    <property type="match status" value="1"/>
</dbReference>
<gene>
    <name evidence="7" type="ORF">DHW61_01875</name>
</gene>
<feature type="chain" id="PRO_5017642017" description="Solute-binding protein family 5 domain-containing protein" evidence="5">
    <location>
        <begin position="22"/>
        <end position="825"/>
    </location>
</feature>
<sequence>MKKTKKLVALLLCMTMILSLAACGKGEKDVNKDITPTVAPTKAAGDDKGQEKTVEPDVPAGRRDASTPRSAANANNPLVISTLTLDGKFTPFFGTSEPDRKIYDSTQITLIYNNESAEPVAGVNEPTAAWDFKMTTNDDQSKSTYKFWIKNGIQFSDGHVLNADDVLFNLYVFLDPKYDGSSTLYSMNIEGLKAYQAQILDESSAEAKLAEFTEAANKKVDAALAGNGEAVVTDKLWELVKESVTADNNDLVKGQYTPEKLGLVGPEDFLTSAPQSIILYYTSSCIGRDLITYKNGAYVIDEATGLTVDKMSTYTEEDYINASVKCIKETINAAEFDEAFGYTTVDDAKAFFAGEEKSVYLEANKGTVKSISGISKGKEVCSDGVERETVTVVLNGVDPKAIWNFTFEVAPMHYYAGQARHDAANGVDNFGVDFSSAEFMFGLKEFNGLPMGAGPYKMTDAKNSENPTSDQFYDNGICYFVANDYFLLGAPKVKYLRYKTINAGSELDSVLTGDVHYSDPKASATTINKITSDSAYSHLNYVLVDNLGYGYIGINAELIPDLNVRRALMSAMDTALTLGAYPGGLAQVIHRPVSQVSWAYPEGCTAMYPFDETGAASKEYFLKAGYKETADGKLLAPDGSKPSFKFTIPSSADDHPAGQVFLKTQEVLEKLGVEVIIDVDQNLLSKINEGVISVWAAAWVATIDPDMFQVYYSDPSKNQATSPKASGLYYLFENGTAEEKEILVRLNELIEQGRSTLNVDERKPIYSEALDKAMEIAVELPTYQRKNMFVYNKSIIDPTSLTPADKTTPYRSPIYALWDISLLDK</sequence>
<reference evidence="7 8" key="1">
    <citation type="journal article" date="2018" name="Nat. Biotechnol.">
        <title>A standardized bacterial taxonomy based on genome phylogeny substantially revises the tree of life.</title>
        <authorList>
            <person name="Parks D.H."/>
            <person name="Chuvochina M."/>
            <person name="Waite D.W."/>
            <person name="Rinke C."/>
            <person name="Skarshewski A."/>
            <person name="Chaumeil P.A."/>
            <person name="Hugenholtz P."/>
        </authorList>
    </citation>
    <scope>NUCLEOTIDE SEQUENCE [LARGE SCALE GENOMIC DNA]</scope>
    <source>
        <strain evidence="7">UBA11728</strain>
    </source>
</reference>
<dbReference type="Gene3D" id="3.10.105.10">
    <property type="entry name" value="Dipeptide-binding Protein, Domain 3"/>
    <property type="match status" value="1"/>
</dbReference>
<dbReference type="CDD" id="cd00995">
    <property type="entry name" value="PBP2_NikA_DppA_OppA_like"/>
    <property type="match status" value="1"/>
</dbReference>
<evidence type="ECO:0000256" key="1">
    <source>
        <dbReference type="ARBA" id="ARBA00005695"/>
    </source>
</evidence>
<dbReference type="Proteomes" id="UP000262969">
    <property type="component" value="Unassembled WGS sequence"/>
</dbReference>
<dbReference type="GO" id="GO:1904680">
    <property type="term" value="F:peptide transmembrane transporter activity"/>
    <property type="evidence" value="ECO:0007669"/>
    <property type="project" value="TreeGrafter"/>
</dbReference>
<protein>
    <recommendedName>
        <fullName evidence="6">Solute-binding protein family 5 domain-containing protein</fullName>
    </recommendedName>
</protein>
<dbReference type="GO" id="GO:0042938">
    <property type="term" value="P:dipeptide transport"/>
    <property type="evidence" value="ECO:0007669"/>
    <property type="project" value="TreeGrafter"/>
</dbReference>
<keyword evidence="2" id="KW-0813">Transport</keyword>
<dbReference type="GO" id="GO:0030288">
    <property type="term" value="C:outer membrane-bounded periplasmic space"/>
    <property type="evidence" value="ECO:0007669"/>
    <property type="project" value="TreeGrafter"/>
</dbReference>
<evidence type="ECO:0000259" key="6">
    <source>
        <dbReference type="Pfam" id="PF00496"/>
    </source>
</evidence>
<dbReference type="AlphaFoldDB" id="A0A3D2X2F8"/>
<feature type="region of interest" description="Disordered" evidence="4">
    <location>
        <begin position="29"/>
        <end position="73"/>
    </location>
</feature>